<organism evidence="4">
    <name type="scientific">Neodiprion lecontei</name>
    <name type="common">Redheaded pine sawfly</name>
    <dbReference type="NCBI Taxonomy" id="441921"/>
    <lineage>
        <taxon>Eukaryota</taxon>
        <taxon>Metazoa</taxon>
        <taxon>Ecdysozoa</taxon>
        <taxon>Arthropoda</taxon>
        <taxon>Hexapoda</taxon>
        <taxon>Insecta</taxon>
        <taxon>Pterygota</taxon>
        <taxon>Neoptera</taxon>
        <taxon>Endopterygota</taxon>
        <taxon>Hymenoptera</taxon>
        <taxon>Tenthredinoidea</taxon>
        <taxon>Diprionidae</taxon>
        <taxon>Diprioninae</taxon>
        <taxon>Neodiprion</taxon>
    </lineage>
</organism>
<dbReference type="Proteomes" id="UP000829291">
    <property type="component" value="Chromosome 5"/>
</dbReference>
<feature type="domain" description="MKRN2 opposite strand protein-like N-terminal" evidence="2">
    <location>
        <begin position="7"/>
        <end position="31"/>
    </location>
</feature>
<dbReference type="GeneID" id="107221509"/>
<dbReference type="PANTHER" id="PTHR33963:SF2">
    <property type="entry name" value="MKRN2 OPPOSITE STRAND PROTEIN"/>
    <property type="match status" value="1"/>
</dbReference>
<accession>A0A6J0BMZ3</accession>
<dbReference type="PANTHER" id="PTHR33963">
    <property type="entry name" value="MKRN2 OPPOSITE STRAND PROTEIN"/>
    <property type="match status" value="1"/>
</dbReference>
<dbReference type="InParanoid" id="A0A6J0BMZ3"/>
<dbReference type="Pfam" id="PF22795">
    <property type="entry name" value="DUF4796_N"/>
    <property type="match status" value="1"/>
</dbReference>
<proteinExistence type="predicted"/>
<dbReference type="Pfam" id="PF16044">
    <property type="entry name" value="DUF4796_C"/>
    <property type="match status" value="1"/>
</dbReference>
<dbReference type="InterPro" id="IPR053922">
    <property type="entry name" value="MKRN2OS-like_N"/>
</dbReference>
<dbReference type="FunCoup" id="A0A6J0BMZ3">
    <property type="interactions" value="101"/>
</dbReference>
<dbReference type="RefSeq" id="XP_015515999.2">
    <property type="nucleotide sequence ID" value="XM_015660513.2"/>
</dbReference>
<evidence type="ECO:0000313" key="4">
    <source>
        <dbReference type="RefSeq" id="XP_015515999.2"/>
    </source>
</evidence>
<dbReference type="InterPro" id="IPR032016">
    <property type="entry name" value="MKRN2OS-like"/>
</dbReference>
<name>A0A6J0BMZ3_NEOLC</name>
<gene>
    <name evidence="4" type="primary">LOC107221509</name>
</gene>
<feature type="domain" description="MKRN2 opposite strand protein-like C-terminal" evidence="1">
    <location>
        <begin position="41"/>
        <end position="192"/>
    </location>
</feature>
<dbReference type="OrthoDB" id="10065749at2759"/>
<protein>
    <submittedName>
        <fullName evidence="4">MKRN2 opposite strand protein</fullName>
    </submittedName>
</protein>
<evidence type="ECO:0000259" key="1">
    <source>
        <dbReference type="Pfam" id="PF16044"/>
    </source>
</evidence>
<sequence length="199" mass="23105">MNHDPCVICFKHCSSTAIFCKQVPAICPVCNATIFEYLLEPFRLPNPFANAREYPVTVVLRPSLGDFLNDYTITDDLHIGVVDSKGNIFEYDKPGVIKNDFSNWLNCLAFDIVPDSWTDHWDTTIQKISTDEKWSCQDYNQDSFNCFNFVLEFLTQLKYSGALFASKEEFCERFVIPKIQDALKFVTLYRQLKYVDHFC</sequence>
<evidence type="ECO:0000259" key="2">
    <source>
        <dbReference type="Pfam" id="PF22795"/>
    </source>
</evidence>
<evidence type="ECO:0000313" key="3">
    <source>
        <dbReference type="Proteomes" id="UP000829291"/>
    </source>
</evidence>
<keyword evidence="3" id="KW-1185">Reference proteome</keyword>
<dbReference type="AlphaFoldDB" id="A0A6J0BMZ3"/>
<dbReference type="InterPro" id="IPR053921">
    <property type="entry name" value="MKRN2OS-like_C"/>
</dbReference>
<dbReference type="KEGG" id="nlo:107221509"/>
<reference evidence="4" key="1">
    <citation type="submission" date="2025-08" db="UniProtKB">
        <authorList>
            <consortium name="RefSeq"/>
        </authorList>
    </citation>
    <scope>IDENTIFICATION</scope>
    <source>
        <tissue evidence="4">Thorax and Abdomen</tissue>
    </source>
</reference>